<evidence type="ECO:0000313" key="2">
    <source>
        <dbReference type="Proteomes" id="UP000829476"/>
    </source>
</evidence>
<evidence type="ECO:0000313" key="1">
    <source>
        <dbReference type="EMBL" id="UNY99062.1"/>
    </source>
</evidence>
<dbReference type="RefSeq" id="WP_242937462.1">
    <property type="nucleotide sequence ID" value="NZ_CP094326.1"/>
</dbReference>
<dbReference type="Proteomes" id="UP000829476">
    <property type="component" value="Chromosome"/>
</dbReference>
<gene>
    <name evidence="1" type="ORF">MQE36_01630</name>
</gene>
<protein>
    <submittedName>
        <fullName evidence="1">Uncharacterized protein</fullName>
    </submittedName>
</protein>
<proteinExistence type="predicted"/>
<keyword evidence="2" id="KW-1185">Reference proteome</keyword>
<accession>A0ABY3YNA1</accession>
<reference evidence="1 2" key="1">
    <citation type="journal article" date="2018" name="Int. J. Syst. Evol. Microbiol.">
        <title>Zhouia spongiae sp. nov., isolated from a marine sponge.</title>
        <authorList>
            <person name="Zhuang L."/>
            <person name="Lin B."/>
            <person name="Qin F."/>
            <person name="Luo L."/>
        </authorList>
    </citation>
    <scope>NUCLEOTIDE SEQUENCE [LARGE SCALE GENOMIC DNA]</scope>
    <source>
        <strain evidence="1 2">HN-Y44</strain>
    </source>
</reference>
<dbReference type="EMBL" id="CP094326">
    <property type="protein sequence ID" value="UNY99062.1"/>
    <property type="molecule type" value="Genomic_DNA"/>
</dbReference>
<organism evidence="1 2">
    <name type="scientific">Zhouia spongiae</name>
    <dbReference type="NCBI Taxonomy" id="2202721"/>
    <lineage>
        <taxon>Bacteria</taxon>
        <taxon>Pseudomonadati</taxon>
        <taxon>Bacteroidota</taxon>
        <taxon>Flavobacteriia</taxon>
        <taxon>Flavobacteriales</taxon>
        <taxon>Flavobacteriaceae</taxon>
        <taxon>Zhouia</taxon>
    </lineage>
</organism>
<sequence length="82" mass="9822">MSNWIEDLREIYKILEKHGFYQLKEELFETQLSGGTGWEIFLLVTTKLRDIEYKNPEVYELIKKKSDSIFDFGIKNGFLKKK</sequence>
<name>A0ABY3YNA1_9FLAO</name>